<name>A0ABV4GPN9_9BRAD</name>
<dbReference type="EMBL" id="JBGBZN010000002">
    <property type="protein sequence ID" value="MEY9473681.1"/>
    <property type="molecule type" value="Genomic_DNA"/>
</dbReference>
<proteinExistence type="predicted"/>
<protein>
    <submittedName>
        <fullName evidence="1">Uncharacterized protein</fullName>
    </submittedName>
</protein>
<evidence type="ECO:0000313" key="1">
    <source>
        <dbReference type="EMBL" id="MEY9473681.1"/>
    </source>
</evidence>
<keyword evidence="2" id="KW-1185">Reference proteome</keyword>
<reference evidence="1 2" key="1">
    <citation type="submission" date="2024-07" db="EMBL/GenBank/DDBJ databases">
        <title>Genomic Encyclopedia of Type Strains, Phase V (KMG-V): Genome sequencing to study the core and pangenomes of soil and plant-associated prokaryotes.</title>
        <authorList>
            <person name="Whitman W."/>
        </authorList>
    </citation>
    <scope>NUCLEOTIDE SEQUENCE [LARGE SCALE GENOMIC DNA]</scope>
    <source>
        <strain evidence="1 2">USDA 222</strain>
    </source>
</reference>
<dbReference type="Proteomes" id="UP001565474">
    <property type="component" value="Unassembled WGS sequence"/>
</dbReference>
<evidence type="ECO:0000313" key="2">
    <source>
        <dbReference type="Proteomes" id="UP001565474"/>
    </source>
</evidence>
<comment type="caution">
    <text evidence="1">The sequence shown here is derived from an EMBL/GenBank/DDBJ whole genome shotgun (WGS) entry which is preliminary data.</text>
</comment>
<gene>
    <name evidence="1" type="ORF">ABH992_006080</name>
</gene>
<organism evidence="1 2">
    <name type="scientific">Bradyrhizobium yuanmingense</name>
    <dbReference type="NCBI Taxonomy" id="108015"/>
    <lineage>
        <taxon>Bacteria</taxon>
        <taxon>Pseudomonadati</taxon>
        <taxon>Pseudomonadota</taxon>
        <taxon>Alphaproteobacteria</taxon>
        <taxon>Hyphomicrobiales</taxon>
        <taxon>Nitrobacteraceae</taxon>
        <taxon>Bradyrhizobium</taxon>
    </lineage>
</organism>
<sequence>MKFNDHFVIKPTIKFFRRDVDYLTNQIGERGEAVSDGFEYNSGRNDHFLDVNEIKEFNMLALQ</sequence>
<accession>A0ABV4GPN9</accession>